<comment type="caution">
    <text evidence="1">The sequence shown here is derived from an EMBL/GenBank/DDBJ whole genome shotgun (WGS) entry which is preliminary data.</text>
</comment>
<dbReference type="Proteomes" id="UP001286313">
    <property type="component" value="Unassembled WGS sequence"/>
</dbReference>
<protein>
    <submittedName>
        <fullName evidence="1">Uncharacterized protein</fullName>
    </submittedName>
</protein>
<gene>
    <name evidence="1" type="ORF">Pcinc_019058</name>
</gene>
<dbReference type="EMBL" id="JAWQEG010001870">
    <property type="protein sequence ID" value="KAK3876112.1"/>
    <property type="molecule type" value="Genomic_DNA"/>
</dbReference>
<accession>A0AAE1KM13</accession>
<keyword evidence="2" id="KW-1185">Reference proteome</keyword>
<name>A0AAE1KM13_PETCI</name>
<feature type="non-terminal residue" evidence="1">
    <location>
        <position position="1"/>
    </location>
</feature>
<evidence type="ECO:0000313" key="1">
    <source>
        <dbReference type="EMBL" id="KAK3876112.1"/>
    </source>
</evidence>
<reference evidence="1" key="1">
    <citation type="submission" date="2023-10" db="EMBL/GenBank/DDBJ databases">
        <title>Genome assemblies of two species of porcelain crab, Petrolisthes cinctipes and Petrolisthes manimaculis (Anomura: Porcellanidae).</title>
        <authorList>
            <person name="Angst P."/>
        </authorList>
    </citation>
    <scope>NUCLEOTIDE SEQUENCE</scope>
    <source>
        <strain evidence="1">PB745_01</strain>
        <tissue evidence="1">Gill</tissue>
    </source>
</reference>
<proteinExistence type="predicted"/>
<evidence type="ECO:0000313" key="2">
    <source>
        <dbReference type="Proteomes" id="UP001286313"/>
    </source>
</evidence>
<sequence length="88" mass="9625">AAVVVGLGRVSVSLSTPSLPHFPTYPYSQSLICGLLASVVDGDGWRQIENKQTRDVPGCHEDRVHAFSHPPCTERLQGYVGLVWLRVP</sequence>
<dbReference type="AlphaFoldDB" id="A0AAE1KM13"/>
<organism evidence="1 2">
    <name type="scientific">Petrolisthes cinctipes</name>
    <name type="common">Flat porcelain crab</name>
    <dbReference type="NCBI Taxonomy" id="88211"/>
    <lineage>
        <taxon>Eukaryota</taxon>
        <taxon>Metazoa</taxon>
        <taxon>Ecdysozoa</taxon>
        <taxon>Arthropoda</taxon>
        <taxon>Crustacea</taxon>
        <taxon>Multicrustacea</taxon>
        <taxon>Malacostraca</taxon>
        <taxon>Eumalacostraca</taxon>
        <taxon>Eucarida</taxon>
        <taxon>Decapoda</taxon>
        <taxon>Pleocyemata</taxon>
        <taxon>Anomura</taxon>
        <taxon>Galatheoidea</taxon>
        <taxon>Porcellanidae</taxon>
        <taxon>Petrolisthes</taxon>
    </lineage>
</organism>